<gene>
    <name evidence="1" type="ORF">EV197_3184</name>
</gene>
<dbReference type="EMBL" id="SGXE01000006">
    <property type="protein sequence ID" value="RZS90655.1"/>
    <property type="molecule type" value="Genomic_DNA"/>
</dbReference>
<accession>A0A4Q7NU94</accession>
<sequence length="30" mass="3394">MQNYAFIKDGGNLLLNLIILNKTTLKLLSM</sequence>
<dbReference type="Proteomes" id="UP000292262">
    <property type="component" value="Unassembled WGS sequence"/>
</dbReference>
<comment type="caution">
    <text evidence="1">The sequence shown here is derived from an EMBL/GenBank/DDBJ whole genome shotgun (WGS) entry which is preliminary data.</text>
</comment>
<name>A0A4Q7NU94_9FLAO</name>
<protein>
    <submittedName>
        <fullName evidence="1">Uncharacterized protein</fullName>
    </submittedName>
</protein>
<organism evidence="1 2">
    <name type="scientific">Aquimarina brevivitae</name>
    <dbReference type="NCBI Taxonomy" id="323412"/>
    <lineage>
        <taxon>Bacteria</taxon>
        <taxon>Pseudomonadati</taxon>
        <taxon>Bacteroidota</taxon>
        <taxon>Flavobacteriia</taxon>
        <taxon>Flavobacteriales</taxon>
        <taxon>Flavobacteriaceae</taxon>
        <taxon>Aquimarina</taxon>
    </lineage>
</organism>
<evidence type="ECO:0000313" key="2">
    <source>
        <dbReference type="Proteomes" id="UP000292262"/>
    </source>
</evidence>
<reference evidence="1 2" key="1">
    <citation type="submission" date="2019-02" db="EMBL/GenBank/DDBJ databases">
        <title>Genomic Encyclopedia of Type Strains, Phase IV (KMG-IV): sequencing the most valuable type-strain genomes for metagenomic binning, comparative biology and taxonomic classification.</title>
        <authorList>
            <person name="Goeker M."/>
        </authorList>
    </citation>
    <scope>NUCLEOTIDE SEQUENCE [LARGE SCALE GENOMIC DNA]</scope>
    <source>
        <strain evidence="1 2">DSM 17196</strain>
    </source>
</reference>
<dbReference type="AlphaFoldDB" id="A0A4Q7NU94"/>
<proteinExistence type="predicted"/>
<evidence type="ECO:0000313" key="1">
    <source>
        <dbReference type="EMBL" id="RZS90655.1"/>
    </source>
</evidence>
<keyword evidence="2" id="KW-1185">Reference proteome</keyword>